<feature type="transmembrane region" description="Helical" evidence="1">
    <location>
        <begin position="20"/>
        <end position="42"/>
    </location>
</feature>
<dbReference type="EMBL" id="CAXIEN010000578">
    <property type="protein sequence ID" value="CAL1300774.1"/>
    <property type="molecule type" value="Genomic_DNA"/>
</dbReference>
<evidence type="ECO:0000313" key="2">
    <source>
        <dbReference type="EMBL" id="CAL1300774.1"/>
    </source>
</evidence>
<evidence type="ECO:0000313" key="3">
    <source>
        <dbReference type="Proteomes" id="UP001497382"/>
    </source>
</evidence>
<organism evidence="2 3">
    <name type="scientific">Larinioides sclopetarius</name>
    <dbReference type="NCBI Taxonomy" id="280406"/>
    <lineage>
        <taxon>Eukaryota</taxon>
        <taxon>Metazoa</taxon>
        <taxon>Ecdysozoa</taxon>
        <taxon>Arthropoda</taxon>
        <taxon>Chelicerata</taxon>
        <taxon>Arachnida</taxon>
        <taxon>Araneae</taxon>
        <taxon>Araneomorphae</taxon>
        <taxon>Entelegynae</taxon>
        <taxon>Araneoidea</taxon>
        <taxon>Araneidae</taxon>
        <taxon>Larinioides</taxon>
    </lineage>
</organism>
<reference evidence="2 3" key="1">
    <citation type="submission" date="2024-04" db="EMBL/GenBank/DDBJ databases">
        <authorList>
            <person name="Rising A."/>
            <person name="Reimegard J."/>
            <person name="Sonavane S."/>
            <person name="Akerstrom W."/>
            <person name="Nylinder S."/>
            <person name="Hedman E."/>
            <person name="Kallberg Y."/>
        </authorList>
    </citation>
    <scope>NUCLEOTIDE SEQUENCE [LARGE SCALE GENOMIC DNA]</scope>
</reference>
<evidence type="ECO:0000256" key="1">
    <source>
        <dbReference type="SAM" id="Phobius"/>
    </source>
</evidence>
<gene>
    <name evidence="2" type="ORF">LARSCL_LOCUS22111</name>
</gene>
<keyword evidence="3" id="KW-1185">Reference proteome</keyword>
<comment type="caution">
    <text evidence="2">The sequence shown here is derived from an EMBL/GenBank/DDBJ whole genome shotgun (WGS) entry which is preliminary data.</text>
</comment>
<dbReference type="AlphaFoldDB" id="A0AAV2BY61"/>
<keyword evidence="1" id="KW-0472">Membrane</keyword>
<keyword evidence="1" id="KW-1133">Transmembrane helix</keyword>
<name>A0AAV2BY61_9ARAC</name>
<sequence>MGTILMSLFYGTFPNMAVKISLATLVGCLDAGWGSLYSLSLISSRKVFRRSSDGR</sequence>
<dbReference type="Proteomes" id="UP001497382">
    <property type="component" value="Unassembled WGS sequence"/>
</dbReference>
<accession>A0AAV2BY61</accession>
<feature type="non-terminal residue" evidence="2">
    <location>
        <position position="55"/>
    </location>
</feature>
<proteinExistence type="predicted"/>
<protein>
    <submittedName>
        <fullName evidence="2">Uncharacterized protein</fullName>
    </submittedName>
</protein>
<keyword evidence="1" id="KW-0812">Transmembrane</keyword>